<organism evidence="2 3">
    <name type="scientific">Prorocentrum cordatum</name>
    <dbReference type="NCBI Taxonomy" id="2364126"/>
    <lineage>
        <taxon>Eukaryota</taxon>
        <taxon>Sar</taxon>
        <taxon>Alveolata</taxon>
        <taxon>Dinophyceae</taxon>
        <taxon>Prorocentrales</taxon>
        <taxon>Prorocentraceae</taxon>
        <taxon>Prorocentrum</taxon>
    </lineage>
</organism>
<comment type="caution">
    <text evidence="2">The sequence shown here is derived from an EMBL/GenBank/DDBJ whole genome shotgun (WGS) entry which is preliminary data.</text>
</comment>
<evidence type="ECO:0000313" key="3">
    <source>
        <dbReference type="Proteomes" id="UP001189429"/>
    </source>
</evidence>
<reference evidence="2" key="1">
    <citation type="submission" date="2023-10" db="EMBL/GenBank/DDBJ databases">
        <authorList>
            <person name="Chen Y."/>
            <person name="Shah S."/>
            <person name="Dougan E. K."/>
            <person name="Thang M."/>
            <person name="Chan C."/>
        </authorList>
    </citation>
    <scope>NUCLEOTIDE SEQUENCE [LARGE SCALE GENOMIC DNA]</scope>
</reference>
<evidence type="ECO:0000313" key="2">
    <source>
        <dbReference type="EMBL" id="CAK0794754.1"/>
    </source>
</evidence>
<gene>
    <name evidence="2" type="ORF">PCOR1329_LOCUS4638</name>
</gene>
<feature type="region of interest" description="Disordered" evidence="1">
    <location>
        <begin position="73"/>
        <end position="143"/>
    </location>
</feature>
<proteinExistence type="predicted"/>
<feature type="compositionally biased region" description="Low complexity" evidence="1">
    <location>
        <begin position="104"/>
        <end position="143"/>
    </location>
</feature>
<sequence>GQPLGLSRGPPPVACVGARARSRARGGRARAARSHARCKSAGWRRGEQGDSLLALAREFELQLDRLSRTRRCGRARRRRGAAAGALRAAAPGRGRWGPDGSGGRPADAPAAAAPVAAVSDGFAGRPADRPAAAAPGAAVNGQG</sequence>
<dbReference type="Proteomes" id="UP001189429">
    <property type="component" value="Unassembled WGS sequence"/>
</dbReference>
<feature type="compositionally biased region" description="Gly residues" evidence="1">
    <location>
        <begin position="94"/>
        <end position="103"/>
    </location>
</feature>
<protein>
    <submittedName>
        <fullName evidence="2">Uncharacterized protein</fullName>
    </submittedName>
</protein>
<feature type="compositionally biased region" description="Basic residues" evidence="1">
    <location>
        <begin position="20"/>
        <end position="33"/>
    </location>
</feature>
<accession>A0ABN9PW23</accession>
<feature type="region of interest" description="Disordered" evidence="1">
    <location>
        <begin position="1"/>
        <end position="33"/>
    </location>
</feature>
<feature type="non-terminal residue" evidence="2">
    <location>
        <position position="1"/>
    </location>
</feature>
<feature type="non-terminal residue" evidence="2">
    <location>
        <position position="143"/>
    </location>
</feature>
<feature type="compositionally biased region" description="Low complexity" evidence="1">
    <location>
        <begin position="81"/>
        <end position="93"/>
    </location>
</feature>
<name>A0ABN9PW23_9DINO</name>
<keyword evidence="3" id="KW-1185">Reference proteome</keyword>
<evidence type="ECO:0000256" key="1">
    <source>
        <dbReference type="SAM" id="MobiDB-lite"/>
    </source>
</evidence>
<dbReference type="EMBL" id="CAUYUJ010001204">
    <property type="protein sequence ID" value="CAK0794754.1"/>
    <property type="molecule type" value="Genomic_DNA"/>
</dbReference>